<keyword evidence="1" id="KW-1133">Transmembrane helix</keyword>
<feature type="chain" id="PRO_5042871938" evidence="2">
    <location>
        <begin position="18"/>
        <end position="477"/>
    </location>
</feature>
<keyword evidence="4" id="KW-1185">Reference proteome</keyword>
<accession>A0AAN7B592</accession>
<feature type="transmembrane region" description="Helical" evidence="1">
    <location>
        <begin position="368"/>
        <end position="386"/>
    </location>
</feature>
<reference evidence="3" key="1">
    <citation type="journal article" date="2023" name="Mol. Phylogenet. Evol.">
        <title>Genome-scale phylogeny and comparative genomics of the fungal order Sordariales.</title>
        <authorList>
            <person name="Hensen N."/>
            <person name="Bonometti L."/>
            <person name="Westerberg I."/>
            <person name="Brannstrom I.O."/>
            <person name="Guillou S."/>
            <person name="Cros-Aarteil S."/>
            <person name="Calhoun S."/>
            <person name="Haridas S."/>
            <person name="Kuo A."/>
            <person name="Mondo S."/>
            <person name="Pangilinan J."/>
            <person name="Riley R."/>
            <person name="LaButti K."/>
            <person name="Andreopoulos B."/>
            <person name="Lipzen A."/>
            <person name="Chen C."/>
            <person name="Yan M."/>
            <person name="Daum C."/>
            <person name="Ng V."/>
            <person name="Clum A."/>
            <person name="Steindorff A."/>
            <person name="Ohm R.A."/>
            <person name="Martin F."/>
            <person name="Silar P."/>
            <person name="Natvig D.O."/>
            <person name="Lalanne C."/>
            <person name="Gautier V."/>
            <person name="Ament-Velasquez S.L."/>
            <person name="Kruys A."/>
            <person name="Hutchinson M.I."/>
            <person name="Powell A.J."/>
            <person name="Barry K."/>
            <person name="Miller A.N."/>
            <person name="Grigoriev I.V."/>
            <person name="Debuchy R."/>
            <person name="Gladieux P."/>
            <person name="Hiltunen Thoren M."/>
            <person name="Johannesson H."/>
        </authorList>
    </citation>
    <scope>NUCLEOTIDE SEQUENCE</scope>
    <source>
        <strain evidence="3">PSN293</strain>
    </source>
</reference>
<proteinExistence type="predicted"/>
<feature type="signal peptide" evidence="2">
    <location>
        <begin position="1"/>
        <end position="17"/>
    </location>
</feature>
<dbReference type="AlphaFoldDB" id="A0AAN7B592"/>
<evidence type="ECO:0000256" key="1">
    <source>
        <dbReference type="SAM" id="Phobius"/>
    </source>
</evidence>
<name>A0AAN7B592_9PEZI</name>
<evidence type="ECO:0000313" key="4">
    <source>
        <dbReference type="Proteomes" id="UP001301769"/>
    </source>
</evidence>
<evidence type="ECO:0000313" key="3">
    <source>
        <dbReference type="EMBL" id="KAK4210517.1"/>
    </source>
</evidence>
<gene>
    <name evidence="3" type="ORF">QBC37DRAFT_292336</name>
</gene>
<feature type="transmembrane region" description="Helical" evidence="1">
    <location>
        <begin position="443"/>
        <end position="464"/>
    </location>
</feature>
<feature type="transmembrane region" description="Helical" evidence="1">
    <location>
        <begin position="398"/>
        <end position="420"/>
    </location>
</feature>
<keyword evidence="1" id="KW-0812">Transmembrane</keyword>
<keyword evidence="2" id="KW-0732">Signal</keyword>
<dbReference type="EMBL" id="MU858172">
    <property type="protein sequence ID" value="KAK4210517.1"/>
    <property type="molecule type" value="Genomic_DNA"/>
</dbReference>
<protein>
    <submittedName>
        <fullName evidence="3">Uncharacterized protein</fullName>
    </submittedName>
</protein>
<organism evidence="3 4">
    <name type="scientific">Rhypophila decipiens</name>
    <dbReference type="NCBI Taxonomy" id="261697"/>
    <lineage>
        <taxon>Eukaryota</taxon>
        <taxon>Fungi</taxon>
        <taxon>Dikarya</taxon>
        <taxon>Ascomycota</taxon>
        <taxon>Pezizomycotina</taxon>
        <taxon>Sordariomycetes</taxon>
        <taxon>Sordariomycetidae</taxon>
        <taxon>Sordariales</taxon>
        <taxon>Naviculisporaceae</taxon>
        <taxon>Rhypophila</taxon>
    </lineage>
</organism>
<dbReference type="Proteomes" id="UP001301769">
    <property type="component" value="Unassembled WGS sequence"/>
</dbReference>
<reference evidence="3" key="2">
    <citation type="submission" date="2023-05" db="EMBL/GenBank/DDBJ databases">
        <authorList>
            <consortium name="Lawrence Berkeley National Laboratory"/>
            <person name="Steindorff A."/>
            <person name="Hensen N."/>
            <person name="Bonometti L."/>
            <person name="Westerberg I."/>
            <person name="Brannstrom I.O."/>
            <person name="Guillou S."/>
            <person name="Cros-Aarteil S."/>
            <person name="Calhoun S."/>
            <person name="Haridas S."/>
            <person name="Kuo A."/>
            <person name="Mondo S."/>
            <person name="Pangilinan J."/>
            <person name="Riley R."/>
            <person name="Labutti K."/>
            <person name="Andreopoulos B."/>
            <person name="Lipzen A."/>
            <person name="Chen C."/>
            <person name="Yanf M."/>
            <person name="Daum C."/>
            <person name="Ng V."/>
            <person name="Clum A."/>
            <person name="Ohm R."/>
            <person name="Martin F."/>
            <person name="Silar P."/>
            <person name="Natvig D."/>
            <person name="Lalanne C."/>
            <person name="Gautier V."/>
            <person name="Ament-Velasquez S.L."/>
            <person name="Kruys A."/>
            <person name="Hutchinson M.I."/>
            <person name="Powell A.J."/>
            <person name="Barry K."/>
            <person name="Miller A.N."/>
            <person name="Grigoriev I.V."/>
            <person name="Debuchy R."/>
            <person name="Gladieux P."/>
            <person name="Thoren M.H."/>
            <person name="Johannesson H."/>
        </authorList>
    </citation>
    <scope>NUCLEOTIDE SEQUENCE</scope>
    <source>
        <strain evidence="3">PSN293</strain>
    </source>
</reference>
<sequence>MRLKYFFILHLAACTLAATPEDEKCPINIPGYTHRGDCNLLCKEATWTDITVFYLGNYVAHAVTVNTDPGQPILSSVLAVILVILFPGTGIEKALLAIYSRAVLALTELQQAARAGALCVVRKRDTSAASSVANSTSTTEEEEQAMKPTKNPISLVSEKLHGICELPEGYYLATLPQDATFEDDPSPGELQSLHWTERGLVGSIKSLFMPRPRRNHISCSYNLVKIAASAAQLLFACATLYRIRGDQIERFGYAAFRLTVAQCAWMSFLNLLGNAVRPGYPTKFLVGSDSLDNLRALLRRKCQESESPISGSVGRISQETEARLSAMQKDSRQRRMSSLVSKLVRLVYGGTINSIPEYGQLSTLGPDLPIIGAVPIAIIGGISRFSPGASEYYQRVWIMTWFVFGIVAGPLAASFLGAIANREWQGIFRNEARRDPSFVAMEMLIYMIWLVAYATPAIGGLLVVGQMIREYGVCTEL</sequence>
<keyword evidence="1" id="KW-0472">Membrane</keyword>
<comment type="caution">
    <text evidence="3">The sequence shown here is derived from an EMBL/GenBank/DDBJ whole genome shotgun (WGS) entry which is preliminary data.</text>
</comment>
<evidence type="ECO:0000256" key="2">
    <source>
        <dbReference type="SAM" id="SignalP"/>
    </source>
</evidence>